<sequence>MLWIRAAFSSLVEMSVNLNMLCTVVFGLTTFTLLCSSFMHTHYMIYTFTSTCKLLSTVRDRKVKKSNLQVLVT</sequence>
<name>A0A2G5E694_AQUCA</name>
<feature type="transmembrane region" description="Helical" evidence="1">
    <location>
        <begin position="18"/>
        <end position="39"/>
    </location>
</feature>
<gene>
    <name evidence="2" type="ORF">AQUCO_01100118v1</name>
</gene>
<dbReference type="InParanoid" id="A0A2G5E694"/>
<keyword evidence="1" id="KW-1133">Transmembrane helix</keyword>
<dbReference type="Proteomes" id="UP000230069">
    <property type="component" value="Unassembled WGS sequence"/>
</dbReference>
<evidence type="ECO:0000313" key="2">
    <source>
        <dbReference type="EMBL" id="PIA51067.1"/>
    </source>
</evidence>
<organism evidence="2 3">
    <name type="scientific">Aquilegia coerulea</name>
    <name type="common">Rocky mountain columbine</name>
    <dbReference type="NCBI Taxonomy" id="218851"/>
    <lineage>
        <taxon>Eukaryota</taxon>
        <taxon>Viridiplantae</taxon>
        <taxon>Streptophyta</taxon>
        <taxon>Embryophyta</taxon>
        <taxon>Tracheophyta</taxon>
        <taxon>Spermatophyta</taxon>
        <taxon>Magnoliopsida</taxon>
        <taxon>Ranunculales</taxon>
        <taxon>Ranunculaceae</taxon>
        <taxon>Thalictroideae</taxon>
        <taxon>Aquilegia</taxon>
    </lineage>
</organism>
<accession>A0A2G5E694</accession>
<dbReference type="AlphaFoldDB" id="A0A2G5E694"/>
<reference evidence="2 3" key="1">
    <citation type="submission" date="2017-09" db="EMBL/GenBank/DDBJ databases">
        <title>WGS assembly of Aquilegia coerulea Goldsmith.</title>
        <authorList>
            <person name="Hodges S."/>
            <person name="Kramer E."/>
            <person name="Nordborg M."/>
            <person name="Tomkins J."/>
            <person name="Borevitz J."/>
            <person name="Derieg N."/>
            <person name="Yan J."/>
            <person name="Mihaltcheva S."/>
            <person name="Hayes R.D."/>
            <person name="Rokhsar D."/>
        </authorList>
    </citation>
    <scope>NUCLEOTIDE SEQUENCE [LARGE SCALE GENOMIC DNA]</scope>
    <source>
        <strain evidence="3">cv. Goldsmith</strain>
    </source>
</reference>
<keyword evidence="1" id="KW-0812">Transmembrane</keyword>
<evidence type="ECO:0000256" key="1">
    <source>
        <dbReference type="SAM" id="Phobius"/>
    </source>
</evidence>
<proteinExistence type="predicted"/>
<protein>
    <submittedName>
        <fullName evidence="2">Uncharacterized protein</fullName>
    </submittedName>
</protein>
<keyword evidence="1" id="KW-0472">Membrane</keyword>
<keyword evidence="3" id="KW-1185">Reference proteome</keyword>
<evidence type="ECO:0000313" key="3">
    <source>
        <dbReference type="Proteomes" id="UP000230069"/>
    </source>
</evidence>
<dbReference type="EMBL" id="KZ305028">
    <property type="protein sequence ID" value="PIA51067.1"/>
    <property type="molecule type" value="Genomic_DNA"/>
</dbReference>